<keyword evidence="5" id="KW-1185">Reference proteome</keyword>
<feature type="transmembrane region" description="Helical" evidence="2">
    <location>
        <begin position="71"/>
        <end position="92"/>
    </location>
</feature>
<dbReference type="OrthoDB" id="3871078at2"/>
<dbReference type="AlphaFoldDB" id="A0A543CV44"/>
<gene>
    <name evidence="4" type="ORF">FB559_6726</name>
</gene>
<dbReference type="NCBIfam" id="NF038012">
    <property type="entry name" value="DMT_1"/>
    <property type="match status" value="1"/>
</dbReference>
<comment type="similarity">
    <text evidence="1">Belongs to the EamA transporter family.</text>
</comment>
<feature type="transmembrane region" description="Helical" evidence="2">
    <location>
        <begin position="250"/>
        <end position="271"/>
    </location>
</feature>
<keyword evidence="2" id="KW-0472">Membrane</keyword>
<feature type="transmembrane region" description="Helical" evidence="2">
    <location>
        <begin position="46"/>
        <end position="65"/>
    </location>
</feature>
<keyword evidence="2" id="KW-1133">Transmembrane helix</keyword>
<dbReference type="InterPro" id="IPR000620">
    <property type="entry name" value="EamA_dom"/>
</dbReference>
<proteinExistence type="inferred from homology"/>
<accession>A0A543CV44</accession>
<sequence>MKIFFALAAACLIGVGFVAQQHAAYREPLGEILRLRLLTHLAHKRLWLMGIAAMVCGQVLGAAALDEADVASVEPVLATSLIFALVFAHLLYREPLNRTVWQGGLLVTVGSGLFLAFGRPHAGRPAGPESARWLVAVVVVALALMLVLSARPRPLRTKATMLAAAAGMLYGLQDVLTRSSLLVLGHGWGDLLRSWEPYVVVAIAIAGLLLAQSAFDAAPLRISLPAATAVEPLTGIVLGVLIFYERLRLSPGALAAEVVGLLMMVGGIIVLGRSPFLGKPKAAAPTVLP</sequence>
<feature type="transmembrane region" description="Helical" evidence="2">
    <location>
        <begin position="99"/>
        <end position="118"/>
    </location>
</feature>
<dbReference type="PANTHER" id="PTHR40761">
    <property type="entry name" value="CONSERVED INTEGRAL MEMBRANE ALANINE VALINE AND LEUCINE RICH PROTEIN-RELATED"/>
    <property type="match status" value="1"/>
</dbReference>
<evidence type="ECO:0000256" key="1">
    <source>
        <dbReference type="ARBA" id="ARBA00007362"/>
    </source>
</evidence>
<evidence type="ECO:0000313" key="4">
    <source>
        <dbReference type="EMBL" id="TQM00984.1"/>
    </source>
</evidence>
<dbReference type="PANTHER" id="PTHR40761:SF1">
    <property type="entry name" value="CONSERVED INTEGRAL MEMBRANE ALANINE VALINE AND LEUCINE RICH PROTEIN-RELATED"/>
    <property type="match status" value="1"/>
</dbReference>
<feature type="transmembrane region" description="Helical" evidence="2">
    <location>
        <begin position="130"/>
        <end position="148"/>
    </location>
</feature>
<feature type="transmembrane region" description="Helical" evidence="2">
    <location>
        <begin position="222"/>
        <end position="244"/>
    </location>
</feature>
<reference evidence="4 5" key="1">
    <citation type="submission" date="2019-06" db="EMBL/GenBank/DDBJ databases">
        <title>Sequencing the genomes of 1000 actinobacteria strains.</title>
        <authorList>
            <person name="Klenk H.-P."/>
        </authorList>
    </citation>
    <scope>NUCLEOTIDE SEQUENCE [LARGE SCALE GENOMIC DNA]</scope>
    <source>
        <strain evidence="4 5">DSM 102200</strain>
    </source>
</reference>
<dbReference type="RefSeq" id="WP_141960873.1">
    <property type="nucleotide sequence ID" value="NZ_VFOZ01000001.1"/>
</dbReference>
<protein>
    <submittedName>
        <fullName evidence="4">EamA-like transporter family protein</fullName>
    </submittedName>
</protein>
<dbReference type="SUPFAM" id="SSF103481">
    <property type="entry name" value="Multidrug resistance efflux transporter EmrE"/>
    <property type="match status" value="1"/>
</dbReference>
<dbReference type="Proteomes" id="UP000316096">
    <property type="component" value="Unassembled WGS sequence"/>
</dbReference>
<dbReference type="EMBL" id="VFOZ01000001">
    <property type="protein sequence ID" value="TQM00984.1"/>
    <property type="molecule type" value="Genomic_DNA"/>
</dbReference>
<organism evidence="4 5">
    <name type="scientific">Actinoallomurus bryophytorum</name>
    <dbReference type="NCBI Taxonomy" id="1490222"/>
    <lineage>
        <taxon>Bacteria</taxon>
        <taxon>Bacillati</taxon>
        <taxon>Actinomycetota</taxon>
        <taxon>Actinomycetes</taxon>
        <taxon>Streptosporangiales</taxon>
        <taxon>Thermomonosporaceae</taxon>
        <taxon>Actinoallomurus</taxon>
    </lineage>
</organism>
<comment type="caution">
    <text evidence="4">The sequence shown here is derived from an EMBL/GenBank/DDBJ whole genome shotgun (WGS) entry which is preliminary data.</text>
</comment>
<evidence type="ECO:0000259" key="3">
    <source>
        <dbReference type="Pfam" id="PF00892"/>
    </source>
</evidence>
<dbReference type="InterPro" id="IPR037185">
    <property type="entry name" value="EmrE-like"/>
</dbReference>
<dbReference type="GO" id="GO:0016020">
    <property type="term" value="C:membrane"/>
    <property type="evidence" value="ECO:0007669"/>
    <property type="project" value="InterPro"/>
</dbReference>
<feature type="transmembrane region" description="Helical" evidence="2">
    <location>
        <begin position="6"/>
        <end position="25"/>
    </location>
</feature>
<evidence type="ECO:0000313" key="5">
    <source>
        <dbReference type="Proteomes" id="UP000316096"/>
    </source>
</evidence>
<keyword evidence="2" id="KW-0812">Transmembrane</keyword>
<dbReference type="Pfam" id="PF00892">
    <property type="entry name" value="EamA"/>
    <property type="match status" value="1"/>
</dbReference>
<evidence type="ECO:0000256" key="2">
    <source>
        <dbReference type="SAM" id="Phobius"/>
    </source>
</evidence>
<feature type="transmembrane region" description="Helical" evidence="2">
    <location>
        <begin position="197"/>
        <end position="215"/>
    </location>
</feature>
<name>A0A543CV44_9ACTN</name>
<feature type="domain" description="EamA" evidence="3">
    <location>
        <begin position="44"/>
        <end position="114"/>
    </location>
</feature>